<evidence type="ECO:0000313" key="4">
    <source>
        <dbReference type="Proteomes" id="UP000003751"/>
    </source>
</evidence>
<accession>E7QWJ1</accession>
<dbReference type="EMBL" id="FRAN01000006">
    <property type="protein sequence ID" value="SHL37591.1"/>
    <property type="molecule type" value="Genomic_DNA"/>
</dbReference>
<keyword evidence="1" id="KW-0472">Membrane</keyword>
<gene>
    <name evidence="3" type="ORF">SAMN05444342_3699</name>
    <name evidence="2" type="ORF">ZOD2009_15896</name>
</gene>
<dbReference type="RefSeq" id="WP_007981416.1">
    <property type="nucleotide sequence ID" value="NZ_AEMG01000018.1"/>
</dbReference>
<dbReference type="InterPro" id="IPR040493">
    <property type="entry name" value="DUF5518"/>
</dbReference>
<dbReference type="AlphaFoldDB" id="E7QWJ1"/>
<evidence type="ECO:0000313" key="3">
    <source>
        <dbReference type="EMBL" id="SHL37591.1"/>
    </source>
</evidence>
<sequence>MKYSTIGGLASIPLTVLLYWQSGMGNNLSLSMVFFGGLLAGYLSHRRQSGETNAGFRAGVIGGAPVLWLSLDLFRTTLGPVGPLWFRVIATMTVLVFIVIGFLISAFIGILGAKVGRWLAGTTDSQRMSVG</sequence>
<proteinExistence type="predicted"/>
<reference evidence="5" key="2">
    <citation type="submission" date="2016-11" db="EMBL/GenBank/DDBJ databases">
        <authorList>
            <person name="Varghese N."/>
            <person name="Submissions S."/>
        </authorList>
    </citation>
    <scope>NUCLEOTIDE SEQUENCE [LARGE SCALE GENOMIC DNA]</scope>
    <source>
        <strain evidence="5">DX253</strain>
    </source>
</reference>
<name>E7QWJ1_HALPU</name>
<organism evidence="2 4">
    <name type="scientific">Haladaptatus paucihalophilus DX253</name>
    <dbReference type="NCBI Taxonomy" id="797209"/>
    <lineage>
        <taxon>Archaea</taxon>
        <taxon>Methanobacteriati</taxon>
        <taxon>Methanobacteriota</taxon>
        <taxon>Stenosarchaea group</taxon>
        <taxon>Halobacteria</taxon>
        <taxon>Halobacteriales</taxon>
        <taxon>Haladaptataceae</taxon>
        <taxon>Haladaptatus</taxon>
    </lineage>
</organism>
<dbReference type="OrthoDB" id="222327at2157"/>
<evidence type="ECO:0000313" key="5">
    <source>
        <dbReference type="Proteomes" id="UP000184203"/>
    </source>
</evidence>
<keyword evidence="1" id="KW-1133">Transmembrane helix</keyword>
<evidence type="ECO:0008006" key="6">
    <source>
        <dbReference type="Google" id="ProtNLM"/>
    </source>
</evidence>
<dbReference type="Proteomes" id="UP000003751">
    <property type="component" value="Unassembled WGS sequence"/>
</dbReference>
<dbReference type="Proteomes" id="UP000184203">
    <property type="component" value="Unassembled WGS sequence"/>
</dbReference>
<feature type="transmembrane region" description="Helical" evidence="1">
    <location>
        <begin position="55"/>
        <end position="74"/>
    </location>
</feature>
<evidence type="ECO:0000313" key="2">
    <source>
        <dbReference type="EMBL" id="EFW91087.1"/>
    </source>
</evidence>
<dbReference type="eggNOG" id="arCOG08994">
    <property type="taxonomic scope" value="Archaea"/>
</dbReference>
<feature type="transmembrane region" description="Helical" evidence="1">
    <location>
        <begin position="24"/>
        <end position="43"/>
    </location>
</feature>
<reference evidence="3" key="3">
    <citation type="submission" date="2016-11" db="EMBL/GenBank/DDBJ databases">
        <authorList>
            <person name="Jaros S."/>
            <person name="Januszkiewicz K."/>
            <person name="Wedrychowicz H."/>
        </authorList>
    </citation>
    <scope>NUCLEOTIDE SEQUENCE [LARGE SCALE GENOMIC DNA]</scope>
    <source>
        <strain evidence="3">DX253</strain>
    </source>
</reference>
<keyword evidence="1" id="KW-0812">Transmembrane</keyword>
<dbReference type="EMBL" id="AEMG01000018">
    <property type="protein sequence ID" value="EFW91087.1"/>
    <property type="molecule type" value="Genomic_DNA"/>
</dbReference>
<dbReference type="Pfam" id="PF17647">
    <property type="entry name" value="DUF5518"/>
    <property type="match status" value="1"/>
</dbReference>
<reference evidence="2 4" key="1">
    <citation type="journal article" date="2014" name="ISME J.">
        <title>Trehalose/2-sulfotrehalose biosynthesis and glycine-betaine uptake are widely spread mechanisms for osmoadaptation in the Halobacteriales.</title>
        <authorList>
            <person name="Youssef N.H."/>
            <person name="Savage-Ashlock K.N."/>
            <person name="McCully A.L."/>
            <person name="Luedtke B."/>
            <person name="Shaw E.I."/>
            <person name="Hoff W.D."/>
            <person name="Elshahed M.S."/>
        </authorList>
    </citation>
    <scope>NUCLEOTIDE SEQUENCE [LARGE SCALE GENOMIC DNA]</scope>
    <source>
        <strain evidence="2 4">DX253</strain>
    </source>
</reference>
<keyword evidence="5" id="KW-1185">Reference proteome</keyword>
<evidence type="ECO:0000256" key="1">
    <source>
        <dbReference type="SAM" id="Phobius"/>
    </source>
</evidence>
<protein>
    <recommendedName>
        <fullName evidence="6">DUF5518 domain-containing protein</fullName>
    </recommendedName>
</protein>
<feature type="transmembrane region" description="Helical" evidence="1">
    <location>
        <begin position="86"/>
        <end position="111"/>
    </location>
</feature>